<dbReference type="HOGENOM" id="CLU_1659555_0_0_6"/>
<dbReference type="AlphaFoldDB" id="K4KN41"/>
<protein>
    <recommendedName>
        <fullName evidence="2">DUF3592 domain-containing protein</fullName>
    </recommendedName>
</protein>
<evidence type="ECO:0000313" key="4">
    <source>
        <dbReference type="Proteomes" id="UP000000466"/>
    </source>
</evidence>
<feature type="domain" description="DUF3592" evidence="2">
    <location>
        <begin position="69"/>
        <end position="133"/>
    </location>
</feature>
<keyword evidence="4" id="KW-1185">Reference proteome</keyword>
<dbReference type="Proteomes" id="UP000000466">
    <property type="component" value="Chromosome"/>
</dbReference>
<dbReference type="InterPro" id="IPR021994">
    <property type="entry name" value="DUF3592"/>
</dbReference>
<proteinExistence type="predicted"/>
<keyword evidence="1" id="KW-1133">Transmembrane helix</keyword>
<organism evidence="3 4">
    <name type="scientific">Simiduia agarivorans (strain DSM 21679 / JCM 13881 / BCRC 17597 / SA1)</name>
    <dbReference type="NCBI Taxonomy" id="1117647"/>
    <lineage>
        <taxon>Bacteria</taxon>
        <taxon>Pseudomonadati</taxon>
        <taxon>Pseudomonadota</taxon>
        <taxon>Gammaproteobacteria</taxon>
        <taxon>Cellvibrionales</taxon>
        <taxon>Cellvibrionaceae</taxon>
        <taxon>Simiduia</taxon>
    </lineage>
</organism>
<dbReference type="EMBL" id="CP003746">
    <property type="protein sequence ID" value="AFU99523.1"/>
    <property type="molecule type" value="Genomic_DNA"/>
</dbReference>
<dbReference type="KEGG" id="saga:M5M_11730"/>
<name>K4KN41_SIMAS</name>
<reference evidence="3 4" key="1">
    <citation type="journal article" date="2013" name="Genome Announc.">
        <title>Complete genome sequence of Simiduia agarivorans SA1(T), a marine bacterium able to degrade a variety of polysaccharides.</title>
        <authorList>
            <person name="Lin S.Y."/>
            <person name="Shieh W.Y."/>
            <person name="Chen J.S."/>
            <person name="Tang S.L."/>
        </authorList>
    </citation>
    <scope>NUCLEOTIDE SEQUENCE [LARGE SCALE GENOMIC DNA]</scope>
    <source>
        <strain evidence="4">DSM 21679 / JCM 13881 / BCRC 17597 / SA1</strain>
    </source>
</reference>
<feature type="transmembrane region" description="Helical" evidence="1">
    <location>
        <begin position="134"/>
        <end position="154"/>
    </location>
</feature>
<sequence>MDDKVFLFYLLGGVILLVGVYNLFKCLSRRKWPETVGLIQRNETRKITSNIISPLRTGLMGSFSSKSYGGTDKEIVLALSYVYAIDGYKYVGNKLYSAPVVTDRQQLEGLHKGDKVKVFYKPSNPAVSFLAHSFAWPSVVVILMGSIVLAYAHYIQINP</sequence>
<feature type="transmembrane region" description="Helical" evidence="1">
    <location>
        <begin position="6"/>
        <end position="24"/>
    </location>
</feature>
<keyword evidence="1" id="KW-0472">Membrane</keyword>
<dbReference type="OrthoDB" id="7855841at2"/>
<dbReference type="Pfam" id="PF12158">
    <property type="entry name" value="DUF3592"/>
    <property type="match status" value="1"/>
</dbReference>
<gene>
    <name evidence="3" type="ordered locus">M5M_11730</name>
</gene>
<evidence type="ECO:0000313" key="3">
    <source>
        <dbReference type="EMBL" id="AFU99523.1"/>
    </source>
</evidence>
<dbReference type="RefSeq" id="WP_015047687.1">
    <property type="nucleotide sequence ID" value="NC_018868.3"/>
</dbReference>
<evidence type="ECO:0000256" key="1">
    <source>
        <dbReference type="SAM" id="Phobius"/>
    </source>
</evidence>
<keyword evidence="1" id="KW-0812">Transmembrane</keyword>
<evidence type="ECO:0000259" key="2">
    <source>
        <dbReference type="Pfam" id="PF12158"/>
    </source>
</evidence>
<accession>K4KN41</accession>